<comment type="caution">
    <text evidence="1">The sequence shown here is derived from an EMBL/GenBank/DDBJ whole genome shotgun (WGS) entry which is preliminary data.</text>
</comment>
<dbReference type="Proteomes" id="UP000632339">
    <property type="component" value="Unassembled WGS sequence"/>
</dbReference>
<evidence type="ECO:0000313" key="1">
    <source>
        <dbReference type="EMBL" id="GGM97066.1"/>
    </source>
</evidence>
<evidence type="ECO:0000313" key="2">
    <source>
        <dbReference type="Proteomes" id="UP000632339"/>
    </source>
</evidence>
<keyword evidence="2" id="KW-1185">Reference proteome</keyword>
<protein>
    <submittedName>
        <fullName evidence="1">Uncharacterized protein</fullName>
    </submittedName>
</protein>
<accession>A0ABQ2I0U3</accession>
<reference evidence="2" key="1">
    <citation type="journal article" date="2019" name="Int. J. Syst. Evol. Microbiol.">
        <title>The Global Catalogue of Microorganisms (GCM) 10K type strain sequencing project: providing services to taxonomists for standard genome sequencing and annotation.</title>
        <authorList>
            <consortium name="The Broad Institute Genomics Platform"/>
            <consortium name="The Broad Institute Genome Sequencing Center for Infectious Disease"/>
            <person name="Wu L."/>
            <person name="Ma J."/>
        </authorList>
    </citation>
    <scope>NUCLEOTIDE SEQUENCE [LARGE SCALE GENOMIC DNA]</scope>
    <source>
        <strain evidence="2">CGMCC 1.6375</strain>
    </source>
</reference>
<organism evidence="1 2">
    <name type="scientific">Dyadobacter beijingensis</name>
    <dbReference type="NCBI Taxonomy" id="365489"/>
    <lineage>
        <taxon>Bacteria</taxon>
        <taxon>Pseudomonadati</taxon>
        <taxon>Bacteroidota</taxon>
        <taxon>Cytophagia</taxon>
        <taxon>Cytophagales</taxon>
        <taxon>Spirosomataceae</taxon>
        <taxon>Dyadobacter</taxon>
    </lineage>
</organism>
<gene>
    <name evidence="1" type="ORF">GCM10010967_33610</name>
</gene>
<proteinExistence type="predicted"/>
<sequence>MLALNSCTEEDHKQELPNVVQQELDQVRQSVIPYRDLKKAIAAGYDHEVTGYRAQMGYHYLNAALLDDKFELQKPEILLYAPYGKDSMKLVAVEYATPIADIRNPPAVPEGFTGKDDEWEINTEFNLWTLHAWVELENTHGIFAPHNTKLP</sequence>
<dbReference type="EMBL" id="BMLI01000001">
    <property type="protein sequence ID" value="GGM97066.1"/>
    <property type="molecule type" value="Genomic_DNA"/>
</dbReference>
<name>A0ABQ2I0U3_9BACT</name>